<evidence type="ECO:0000256" key="1">
    <source>
        <dbReference type="SAM" id="Phobius"/>
    </source>
</evidence>
<keyword evidence="1" id="KW-0472">Membrane</keyword>
<keyword evidence="1" id="KW-0812">Transmembrane</keyword>
<dbReference type="AlphaFoldDB" id="A0A0L0F109"/>
<sequence>MGDNLTIQAVVYGVSCGVVLLSLWSEAVWTADLKVRRPETKRYAQSWILVMMCYSMGVWFMEVDEGYLPGVVCYVLTACLSYMPVWRLVQLVRYRMPIQHDLRLLKHILPPPLMTNENLTQKY</sequence>
<dbReference type="Proteomes" id="UP000054560">
    <property type="component" value="Unassembled WGS sequence"/>
</dbReference>
<reference evidence="2 3" key="1">
    <citation type="submission" date="2011-02" db="EMBL/GenBank/DDBJ databases">
        <title>The Genome Sequence of Sphaeroforma arctica JP610.</title>
        <authorList>
            <consortium name="The Broad Institute Genome Sequencing Platform"/>
            <person name="Russ C."/>
            <person name="Cuomo C."/>
            <person name="Young S.K."/>
            <person name="Zeng Q."/>
            <person name="Gargeya S."/>
            <person name="Alvarado L."/>
            <person name="Berlin A."/>
            <person name="Chapman S.B."/>
            <person name="Chen Z."/>
            <person name="Freedman E."/>
            <person name="Gellesch M."/>
            <person name="Goldberg J."/>
            <person name="Griggs A."/>
            <person name="Gujja S."/>
            <person name="Heilman E."/>
            <person name="Heiman D."/>
            <person name="Howarth C."/>
            <person name="Mehta T."/>
            <person name="Neiman D."/>
            <person name="Pearson M."/>
            <person name="Roberts A."/>
            <person name="Saif S."/>
            <person name="Shea T."/>
            <person name="Shenoy N."/>
            <person name="Sisk P."/>
            <person name="Stolte C."/>
            <person name="Sykes S."/>
            <person name="White J."/>
            <person name="Yandava C."/>
            <person name="Burger G."/>
            <person name="Gray M.W."/>
            <person name="Holland P.W.H."/>
            <person name="King N."/>
            <person name="Lang F.B.F."/>
            <person name="Roger A.J."/>
            <person name="Ruiz-Trillo I."/>
            <person name="Haas B."/>
            <person name="Nusbaum C."/>
            <person name="Birren B."/>
        </authorList>
    </citation>
    <scope>NUCLEOTIDE SEQUENCE [LARGE SCALE GENOMIC DNA]</scope>
    <source>
        <strain evidence="2 3">JP610</strain>
    </source>
</reference>
<evidence type="ECO:0000313" key="3">
    <source>
        <dbReference type="Proteomes" id="UP000054560"/>
    </source>
</evidence>
<feature type="non-terminal residue" evidence="2">
    <location>
        <position position="123"/>
    </location>
</feature>
<dbReference type="GeneID" id="25917638"/>
<proteinExistence type="predicted"/>
<protein>
    <submittedName>
        <fullName evidence="2">Uncharacterized protein</fullName>
    </submittedName>
</protein>
<gene>
    <name evidence="2" type="ORF">SARC_17134</name>
</gene>
<feature type="transmembrane region" description="Helical" evidence="1">
    <location>
        <begin position="6"/>
        <end position="31"/>
    </location>
</feature>
<feature type="transmembrane region" description="Helical" evidence="1">
    <location>
        <begin position="67"/>
        <end position="89"/>
    </location>
</feature>
<dbReference type="RefSeq" id="XP_014144243.1">
    <property type="nucleotide sequence ID" value="XM_014288768.1"/>
</dbReference>
<keyword evidence="3" id="KW-1185">Reference proteome</keyword>
<evidence type="ECO:0000313" key="2">
    <source>
        <dbReference type="EMBL" id="KNC70341.1"/>
    </source>
</evidence>
<feature type="transmembrane region" description="Helical" evidence="1">
    <location>
        <begin position="43"/>
        <end position="61"/>
    </location>
</feature>
<organism evidence="2 3">
    <name type="scientific">Sphaeroforma arctica JP610</name>
    <dbReference type="NCBI Taxonomy" id="667725"/>
    <lineage>
        <taxon>Eukaryota</taxon>
        <taxon>Ichthyosporea</taxon>
        <taxon>Ichthyophonida</taxon>
        <taxon>Sphaeroforma</taxon>
    </lineage>
</organism>
<accession>A0A0L0F109</accession>
<keyword evidence="1" id="KW-1133">Transmembrane helix</keyword>
<name>A0A0L0F109_9EUKA</name>
<dbReference type="EMBL" id="KQ251431">
    <property type="protein sequence ID" value="KNC70341.1"/>
    <property type="molecule type" value="Genomic_DNA"/>
</dbReference>